<dbReference type="GeneID" id="37027477"/>
<protein>
    <submittedName>
        <fullName evidence="1">Uncharacterized protein</fullName>
    </submittedName>
</protein>
<evidence type="ECO:0000313" key="2">
    <source>
        <dbReference type="Proteomes" id="UP000245884"/>
    </source>
</evidence>
<sequence>MTDAFVCRGARHSDLDRLAPMLSDAFSRSAIVIFPRGHTEDSIAFRRGELEQWYLQCDTEMGPGHAGTDAGSRRFMVVCRKGQEDEPVGFCHYERVEPGMKHVTWAAEMPEMPPFPQGGDKEQYYLWKDMIYETRRAVVGDRLHASQSRRPRLCTLAPHAHRSFSAAPCSDAPIMVVDSAIRGKSNYARRAISDFCAQRYLSWGDPPLFSDAYELASSLWLRTGFRYLSQPIFTPYRFATHEVTDATKEVALRRGQEVPEGDKMKRYRTVPMVRWSLADRDAGDRMAPSTEKREGQRARL</sequence>
<dbReference type="EMBL" id="KZ819664">
    <property type="protein sequence ID" value="PWN28911.1"/>
    <property type="molecule type" value="Genomic_DNA"/>
</dbReference>
<gene>
    <name evidence="1" type="ORF">BDZ90DRAFT_230918</name>
</gene>
<accession>A0A316UX56</accession>
<proteinExistence type="predicted"/>
<dbReference type="RefSeq" id="XP_025363523.1">
    <property type="nucleotide sequence ID" value="XM_025505654.1"/>
</dbReference>
<evidence type="ECO:0000313" key="1">
    <source>
        <dbReference type="EMBL" id="PWN28911.1"/>
    </source>
</evidence>
<name>A0A316UX56_9BASI</name>
<dbReference type="AlphaFoldDB" id="A0A316UX56"/>
<keyword evidence="2" id="KW-1185">Reference proteome</keyword>
<reference evidence="1 2" key="1">
    <citation type="journal article" date="2018" name="Mol. Biol. Evol.">
        <title>Broad Genomic Sampling Reveals a Smut Pathogenic Ancestry of the Fungal Clade Ustilaginomycotina.</title>
        <authorList>
            <person name="Kijpornyongpan T."/>
            <person name="Mondo S.J."/>
            <person name="Barry K."/>
            <person name="Sandor L."/>
            <person name="Lee J."/>
            <person name="Lipzen A."/>
            <person name="Pangilinan J."/>
            <person name="LaButti K."/>
            <person name="Hainaut M."/>
            <person name="Henrissat B."/>
            <person name="Grigoriev I.V."/>
            <person name="Spatafora J.W."/>
            <person name="Aime M.C."/>
        </authorList>
    </citation>
    <scope>NUCLEOTIDE SEQUENCE [LARGE SCALE GENOMIC DNA]</scope>
    <source>
        <strain evidence="1 2">MCA 5214</strain>
    </source>
</reference>
<dbReference type="Proteomes" id="UP000245884">
    <property type="component" value="Unassembled WGS sequence"/>
</dbReference>
<organism evidence="1 2">
    <name type="scientific">Jaminaea rosea</name>
    <dbReference type="NCBI Taxonomy" id="1569628"/>
    <lineage>
        <taxon>Eukaryota</taxon>
        <taxon>Fungi</taxon>
        <taxon>Dikarya</taxon>
        <taxon>Basidiomycota</taxon>
        <taxon>Ustilaginomycotina</taxon>
        <taxon>Exobasidiomycetes</taxon>
        <taxon>Microstromatales</taxon>
        <taxon>Microstromatales incertae sedis</taxon>
        <taxon>Jaminaea</taxon>
    </lineage>
</organism>